<evidence type="ECO:0000313" key="4">
    <source>
        <dbReference type="Proteomes" id="UP001165080"/>
    </source>
</evidence>
<keyword evidence="1" id="KW-1133">Transmembrane helix</keyword>
<name>A0A9W6FAL3_9CHLO</name>
<protein>
    <submittedName>
        <fullName evidence="3">Uncharacterized protein</fullName>
    </submittedName>
</protein>
<gene>
    <name evidence="3" type="primary">PLESTB003692</name>
    <name evidence="2" type="synonym">PLESTB003596</name>
    <name evidence="2" type="ORF">PLESTB_001903600</name>
    <name evidence="3" type="ORF">PLESTB_001913200</name>
</gene>
<dbReference type="AlphaFoldDB" id="A0A9W6FAL3"/>
<dbReference type="EMBL" id="BRXU01000066">
    <property type="protein sequence ID" value="GLC62473.1"/>
    <property type="molecule type" value="Genomic_DNA"/>
</dbReference>
<feature type="transmembrane region" description="Helical" evidence="1">
    <location>
        <begin position="54"/>
        <end position="73"/>
    </location>
</feature>
<sequence>MATSMFVAPGTGEGPAPKKDRKWLWGLGAWLFWFIVADELVEAALAWLVATGGYGFSNAIIGLLTLGGCFIGVQRLHVKHRRLETEGDPDPLPAPYDYQTQAQGGVFMGWAFGIITWVATLAWLVFVGVGSAMTFGPILGTTILWVGRMEMAHARVMDARRGQPPAPVDHD</sequence>
<keyword evidence="1" id="KW-0812">Transmembrane</keyword>
<feature type="transmembrane region" description="Helical" evidence="1">
    <location>
        <begin position="132"/>
        <end position="151"/>
    </location>
</feature>
<keyword evidence="1" id="KW-0472">Membrane</keyword>
<reference evidence="3" key="1">
    <citation type="submission" date="2022-08" db="EMBL/GenBank/DDBJ databases">
        <authorList>
            <person name="Takahashi K."/>
            <person name="Suzuki S."/>
            <person name="Kawachi M."/>
            <person name="Higashiyama T."/>
            <person name="Nozaki H."/>
        </authorList>
    </citation>
    <scope>NUCLEOTIDE SEQUENCE</scope>
    <source>
        <strain evidence="3">NIES-4479</strain>
    </source>
</reference>
<evidence type="ECO:0000256" key="1">
    <source>
        <dbReference type="SAM" id="Phobius"/>
    </source>
</evidence>
<keyword evidence="4" id="KW-1185">Reference proteome</keyword>
<reference evidence="3 4" key="2">
    <citation type="journal article" date="2023" name="Commun. Biol.">
        <title>Reorganization of the ancestral sex-determining regions during the evolution of trioecy in Pleodorina starrii.</title>
        <authorList>
            <person name="Takahashi K."/>
            <person name="Suzuki S."/>
            <person name="Kawai-Toyooka H."/>
            <person name="Yamamoto K."/>
            <person name="Hamaji T."/>
            <person name="Ootsuki R."/>
            <person name="Yamaguchi H."/>
            <person name="Kawachi M."/>
            <person name="Higashiyama T."/>
            <person name="Nozaki H."/>
        </authorList>
    </citation>
    <scope>NUCLEOTIDE SEQUENCE [LARGE SCALE GENOMIC DNA]</scope>
    <source>
        <strain evidence="3 4">NIES-4479</strain>
    </source>
</reference>
<proteinExistence type="predicted"/>
<evidence type="ECO:0000313" key="3">
    <source>
        <dbReference type="EMBL" id="GLC62562.1"/>
    </source>
</evidence>
<accession>A0A9W6FAL3</accession>
<feature type="transmembrane region" description="Helical" evidence="1">
    <location>
        <begin position="23"/>
        <end position="48"/>
    </location>
</feature>
<evidence type="ECO:0000313" key="2">
    <source>
        <dbReference type="EMBL" id="GLC62473.1"/>
    </source>
</evidence>
<feature type="transmembrane region" description="Helical" evidence="1">
    <location>
        <begin position="106"/>
        <end position="126"/>
    </location>
</feature>
<organism evidence="3 4">
    <name type="scientific">Pleodorina starrii</name>
    <dbReference type="NCBI Taxonomy" id="330485"/>
    <lineage>
        <taxon>Eukaryota</taxon>
        <taxon>Viridiplantae</taxon>
        <taxon>Chlorophyta</taxon>
        <taxon>core chlorophytes</taxon>
        <taxon>Chlorophyceae</taxon>
        <taxon>CS clade</taxon>
        <taxon>Chlamydomonadales</taxon>
        <taxon>Volvocaceae</taxon>
        <taxon>Pleodorina</taxon>
    </lineage>
</organism>
<comment type="caution">
    <text evidence="3">The sequence shown here is derived from an EMBL/GenBank/DDBJ whole genome shotgun (WGS) entry which is preliminary data.</text>
</comment>
<dbReference type="EMBL" id="BRXU01000066">
    <property type="protein sequence ID" value="GLC62562.1"/>
    <property type="molecule type" value="Genomic_DNA"/>
</dbReference>
<dbReference type="Proteomes" id="UP001165080">
    <property type="component" value="Unassembled WGS sequence"/>
</dbReference>